<organism evidence="10 11">
    <name type="scientific">Lates calcarifer</name>
    <name type="common">Barramundi</name>
    <name type="synonym">Holocentrus calcarifer</name>
    <dbReference type="NCBI Taxonomy" id="8187"/>
    <lineage>
        <taxon>Eukaryota</taxon>
        <taxon>Metazoa</taxon>
        <taxon>Chordata</taxon>
        <taxon>Craniata</taxon>
        <taxon>Vertebrata</taxon>
        <taxon>Euteleostomi</taxon>
        <taxon>Actinopterygii</taxon>
        <taxon>Neopterygii</taxon>
        <taxon>Teleostei</taxon>
        <taxon>Neoteleostei</taxon>
        <taxon>Acanthomorphata</taxon>
        <taxon>Carangaria</taxon>
        <taxon>Carangaria incertae sedis</taxon>
        <taxon>Centropomidae</taxon>
        <taxon>Lates</taxon>
    </lineage>
</organism>
<keyword evidence="2" id="KW-0677">Repeat</keyword>
<feature type="domain" description="Ig-like" evidence="8">
    <location>
        <begin position="402"/>
        <end position="486"/>
    </location>
</feature>
<feature type="region of interest" description="Disordered" evidence="5">
    <location>
        <begin position="654"/>
        <end position="679"/>
    </location>
</feature>
<dbReference type="RefSeq" id="XP_018555474.1">
    <property type="nucleotide sequence ID" value="XM_018699958.2"/>
</dbReference>
<feature type="domain" description="Fibronectin type-III" evidence="9">
    <location>
        <begin position="491"/>
        <end position="597"/>
    </location>
</feature>
<dbReference type="Gene3D" id="2.60.40.10">
    <property type="entry name" value="Immunoglobulins"/>
    <property type="match status" value="5"/>
</dbReference>
<keyword evidence="6" id="KW-1133">Transmembrane helix</keyword>
<evidence type="ECO:0000256" key="7">
    <source>
        <dbReference type="SAM" id="SignalP"/>
    </source>
</evidence>
<dbReference type="InterPro" id="IPR050831">
    <property type="entry name" value="CEA_cell_adhesion"/>
</dbReference>
<dbReference type="PANTHER" id="PTHR44427:SF5">
    <property type="entry name" value="V-SET AND IMMUNOGLOBULIN DOMAIN-CONTAINING PROTEIN 10-LIKE"/>
    <property type="match status" value="1"/>
</dbReference>
<evidence type="ECO:0000256" key="3">
    <source>
        <dbReference type="ARBA" id="ARBA00023180"/>
    </source>
</evidence>
<dbReference type="PROSITE" id="PS50853">
    <property type="entry name" value="FN3"/>
    <property type="match status" value="1"/>
</dbReference>
<reference evidence="11" key="1">
    <citation type="submission" date="2015-09" db="EMBL/GenBank/DDBJ databases">
        <authorList>
            <person name="Sai Rama Sridatta P."/>
        </authorList>
    </citation>
    <scope>NUCLEOTIDE SEQUENCE [LARGE SCALE GENOMIC DNA]</scope>
</reference>
<evidence type="ECO:0000313" key="11">
    <source>
        <dbReference type="Proteomes" id="UP000314980"/>
    </source>
</evidence>
<keyword evidence="1 7" id="KW-0732">Signal</keyword>
<feature type="domain" description="Ig-like" evidence="8">
    <location>
        <begin position="34"/>
        <end position="127"/>
    </location>
</feature>
<dbReference type="Pfam" id="PF07679">
    <property type="entry name" value="I-set"/>
    <property type="match status" value="3"/>
</dbReference>
<evidence type="ECO:0000259" key="9">
    <source>
        <dbReference type="PROSITE" id="PS50853"/>
    </source>
</evidence>
<feature type="chain" id="PRO_5021402211" evidence="7">
    <location>
        <begin position="29"/>
        <end position="702"/>
    </location>
</feature>
<evidence type="ECO:0000259" key="8">
    <source>
        <dbReference type="PROSITE" id="PS50835"/>
    </source>
</evidence>
<dbReference type="InterPro" id="IPR013783">
    <property type="entry name" value="Ig-like_fold"/>
</dbReference>
<dbReference type="InterPro" id="IPR036179">
    <property type="entry name" value="Ig-like_dom_sf"/>
</dbReference>
<keyword evidence="6" id="KW-0812">Transmembrane</keyword>
<keyword evidence="6" id="KW-0472">Membrane</keyword>
<sequence>MTWMDEFWRLNAVFLVILLSFSFQGAHCELVVSPVVPTLVKAAAGSTVTLAVSFSGAPDPTVTWFKENLPVVTWTIDSSSPPDIAPNYRQVLRMRKDGSLTFVNVTRNYTSNYTMKMTKSGLGTAVTYFTLLVFDNIQNVELHLQPDPVKEGIDDFTLQYVMSQGDVEQQMWFFNAKEIKTDSRYSVEQNSLVVRRPKRSDTGQYTVKLENPFSTVETDMNVTVLYGPDEPILEARPDRPFYLSGDSLSLFCQAEGLPQPTAVWVFGGENLSHDGVLNLTNVQTSQGGNYTCMVLNGQTKEQRQKNMTLNVYERPSGNPVCSVQSVNRNTGLQYHCLWWGGTPLAWLSFPALSNTSSGAGNFNLTVTTSDNLNRKTITCVAVHPVEQNQCNVTASSPVDFLPAVRTTFDLGEGKIVVTIQCVSEASPEAVVSWSKGSEAVISGSTYQISNNTTQLEIRYYNVSSFLLQKYACTCLNPLGSRRREIQLRGPSISDFRLFPNQARTVVTLTWEVPPASVVTGFDIQMKGPNLPSENHNGSQIRGSSNKYRTIQLKPGSARSADVFNLDPDSTYRFRVVPKARITEGKPSEVQILGPGGGLSGPAIAGIAAGIPCSLLFLLLLGGFIYLCVYCNKNKSSRQTRYPVSRAVEKAITAQPDSTPHNLLTGGLKSPPDYNRLHQTPSDRSVALPTFVPPQPVRVATTV</sequence>
<keyword evidence="11" id="KW-1185">Reference proteome</keyword>
<evidence type="ECO:0000256" key="5">
    <source>
        <dbReference type="SAM" id="MobiDB-lite"/>
    </source>
</evidence>
<name>A0A4W6C0H2_LATCA</name>
<evidence type="ECO:0000256" key="2">
    <source>
        <dbReference type="ARBA" id="ARBA00022737"/>
    </source>
</evidence>
<dbReference type="GeneID" id="108899488"/>
<dbReference type="Proteomes" id="UP000314980">
    <property type="component" value="Unassembled WGS sequence"/>
</dbReference>
<protein>
    <submittedName>
        <fullName evidence="10">V-set and immunoglobulin domain containing 10 like</fullName>
    </submittedName>
</protein>
<dbReference type="InParanoid" id="A0A4W6C0H2"/>
<evidence type="ECO:0000256" key="4">
    <source>
        <dbReference type="ARBA" id="ARBA00023319"/>
    </source>
</evidence>
<accession>A0A4W6C0H2</accession>
<dbReference type="Pfam" id="PF00041">
    <property type="entry name" value="fn3"/>
    <property type="match status" value="1"/>
</dbReference>
<dbReference type="InterPro" id="IPR013098">
    <property type="entry name" value="Ig_I-set"/>
</dbReference>
<dbReference type="CDD" id="cd00063">
    <property type="entry name" value="FN3"/>
    <property type="match status" value="1"/>
</dbReference>
<dbReference type="InterPro" id="IPR036116">
    <property type="entry name" value="FN3_sf"/>
</dbReference>
<dbReference type="SMART" id="SM00409">
    <property type="entry name" value="IG"/>
    <property type="match status" value="3"/>
</dbReference>
<feature type="domain" description="Ig-like" evidence="8">
    <location>
        <begin position="231"/>
        <end position="308"/>
    </location>
</feature>
<gene>
    <name evidence="10" type="primary">vsig10l</name>
</gene>
<dbReference type="InterPro" id="IPR003598">
    <property type="entry name" value="Ig_sub2"/>
</dbReference>
<dbReference type="InterPro" id="IPR003599">
    <property type="entry name" value="Ig_sub"/>
</dbReference>
<dbReference type="OrthoDB" id="6159398at2759"/>
<dbReference type="Pfam" id="PF13927">
    <property type="entry name" value="Ig_3"/>
    <property type="match status" value="1"/>
</dbReference>
<dbReference type="GeneTree" id="ENSGT00940000167735"/>
<keyword evidence="4" id="KW-0393">Immunoglobulin domain</keyword>
<evidence type="ECO:0000256" key="6">
    <source>
        <dbReference type="SAM" id="Phobius"/>
    </source>
</evidence>
<dbReference type="InterPro" id="IPR003961">
    <property type="entry name" value="FN3_dom"/>
</dbReference>
<dbReference type="AlphaFoldDB" id="A0A4W6C0H2"/>
<dbReference type="KEGG" id="lcf:108899488"/>
<feature type="transmembrane region" description="Helical" evidence="6">
    <location>
        <begin position="602"/>
        <end position="628"/>
    </location>
</feature>
<dbReference type="SUPFAM" id="SSF49265">
    <property type="entry name" value="Fibronectin type III"/>
    <property type="match status" value="1"/>
</dbReference>
<proteinExistence type="predicted"/>
<reference evidence="10" key="2">
    <citation type="submission" date="2025-08" db="UniProtKB">
        <authorList>
            <consortium name="Ensembl"/>
        </authorList>
    </citation>
    <scope>IDENTIFICATION</scope>
</reference>
<evidence type="ECO:0000256" key="1">
    <source>
        <dbReference type="ARBA" id="ARBA00022729"/>
    </source>
</evidence>
<keyword evidence="3" id="KW-0325">Glycoprotein</keyword>
<reference evidence="10" key="3">
    <citation type="submission" date="2025-09" db="UniProtKB">
        <authorList>
            <consortium name="Ensembl"/>
        </authorList>
    </citation>
    <scope>IDENTIFICATION</scope>
</reference>
<dbReference type="STRING" id="8187.ENSLCAP00010004280"/>
<feature type="signal peptide" evidence="7">
    <location>
        <begin position="1"/>
        <end position="28"/>
    </location>
</feature>
<dbReference type="SUPFAM" id="SSF48726">
    <property type="entry name" value="Immunoglobulin"/>
    <property type="match status" value="4"/>
</dbReference>
<dbReference type="Ensembl" id="ENSLCAT00010004389.1">
    <property type="protein sequence ID" value="ENSLCAP00010004280.1"/>
    <property type="gene ID" value="ENSLCAG00010002182.1"/>
</dbReference>
<dbReference type="PANTHER" id="PTHR44427">
    <property type="entry name" value="CARCINOEMBRYONIC ANTIGEN-RELATED CELL ADHESION MOLECULE 19"/>
    <property type="match status" value="1"/>
</dbReference>
<dbReference type="SMART" id="SM00408">
    <property type="entry name" value="IGc2"/>
    <property type="match status" value="2"/>
</dbReference>
<dbReference type="PROSITE" id="PS50835">
    <property type="entry name" value="IG_LIKE"/>
    <property type="match status" value="3"/>
</dbReference>
<evidence type="ECO:0000313" key="10">
    <source>
        <dbReference type="Ensembl" id="ENSLCAP00010004280.1"/>
    </source>
</evidence>
<dbReference type="InterPro" id="IPR007110">
    <property type="entry name" value="Ig-like_dom"/>
</dbReference>